<dbReference type="Proteomes" id="UP000298030">
    <property type="component" value="Unassembled WGS sequence"/>
</dbReference>
<evidence type="ECO:0000256" key="1">
    <source>
        <dbReference type="SAM" id="MobiDB-lite"/>
    </source>
</evidence>
<sequence>MYRSTRETAENKAEELRREAQRKGEDVKEGWFNWLGYGKSKVSDAEQAARERRYQLESDADRLKREAAKGVANAAEDVRVRAEKHT</sequence>
<evidence type="ECO:0000313" key="2">
    <source>
        <dbReference type="EMBL" id="TEB37466.1"/>
    </source>
</evidence>
<keyword evidence="3" id="KW-1185">Reference proteome</keyword>
<feature type="compositionally biased region" description="Basic and acidic residues" evidence="1">
    <location>
        <begin position="76"/>
        <end position="86"/>
    </location>
</feature>
<organism evidence="2 3">
    <name type="scientific">Coprinellus micaceus</name>
    <name type="common">Glistening ink-cap mushroom</name>
    <name type="synonym">Coprinus micaceus</name>
    <dbReference type="NCBI Taxonomy" id="71717"/>
    <lineage>
        <taxon>Eukaryota</taxon>
        <taxon>Fungi</taxon>
        <taxon>Dikarya</taxon>
        <taxon>Basidiomycota</taxon>
        <taxon>Agaricomycotina</taxon>
        <taxon>Agaricomycetes</taxon>
        <taxon>Agaricomycetidae</taxon>
        <taxon>Agaricales</taxon>
        <taxon>Agaricineae</taxon>
        <taxon>Psathyrellaceae</taxon>
        <taxon>Coprinellus</taxon>
    </lineage>
</organism>
<gene>
    <name evidence="2" type="ORF">FA13DRAFT_1726569</name>
</gene>
<name>A0A4Y7TTH1_COPMI</name>
<evidence type="ECO:0000313" key="3">
    <source>
        <dbReference type="Proteomes" id="UP000298030"/>
    </source>
</evidence>
<comment type="caution">
    <text evidence="2">The sequence shown here is derived from an EMBL/GenBank/DDBJ whole genome shotgun (WGS) entry which is preliminary data.</text>
</comment>
<accession>A0A4Y7TTH1</accession>
<dbReference type="AlphaFoldDB" id="A0A4Y7TTH1"/>
<proteinExistence type="predicted"/>
<dbReference type="STRING" id="71717.A0A4Y7TTH1"/>
<protein>
    <submittedName>
        <fullName evidence="2">Uncharacterized protein</fullName>
    </submittedName>
</protein>
<reference evidence="2 3" key="1">
    <citation type="journal article" date="2019" name="Nat. Ecol. Evol.">
        <title>Megaphylogeny resolves global patterns of mushroom evolution.</title>
        <authorList>
            <person name="Varga T."/>
            <person name="Krizsan K."/>
            <person name="Foldi C."/>
            <person name="Dima B."/>
            <person name="Sanchez-Garcia M."/>
            <person name="Sanchez-Ramirez S."/>
            <person name="Szollosi G.J."/>
            <person name="Szarkandi J.G."/>
            <person name="Papp V."/>
            <person name="Albert L."/>
            <person name="Andreopoulos W."/>
            <person name="Angelini C."/>
            <person name="Antonin V."/>
            <person name="Barry K.W."/>
            <person name="Bougher N.L."/>
            <person name="Buchanan P."/>
            <person name="Buyck B."/>
            <person name="Bense V."/>
            <person name="Catcheside P."/>
            <person name="Chovatia M."/>
            <person name="Cooper J."/>
            <person name="Damon W."/>
            <person name="Desjardin D."/>
            <person name="Finy P."/>
            <person name="Geml J."/>
            <person name="Haridas S."/>
            <person name="Hughes K."/>
            <person name="Justo A."/>
            <person name="Karasinski D."/>
            <person name="Kautmanova I."/>
            <person name="Kiss B."/>
            <person name="Kocsube S."/>
            <person name="Kotiranta H."/>
            <person name="LaButti K.M."/>
            <person name="Lechner B.E."/>
            <person name="Liimatainen K."/>
            <person name="Lipzen A."/>
            <person name="Lukacs Z."/>
            <person name="Mihaltcheva S."/>
            <person name="Morgado L.N."/>
            <person name="Niskanen T."/>
            <person name="Noordeloos M.E."/>
            <person name="Ohm R.A."/>
            <person name="Ortiz-Santana B."/>
            <person name="Ovrebo C."/>
            <person name="Racz N."/>
            <person name="Riley R."/>
            <person name="Savchenko A."/>
            <person name="Shiryaev A."/>
            <person name="Soop K."/>
            <person name="Spirin V."/>
            <person name="Szebenyi C."/>
            <person name="Tomsovsky M."/>
            <person name="Tulloss R.E."/>
            <person name="Uehling J."/>
            <person name="Grigoriev I.V."/>
            <person name="Vagvolgyi C."/>
            <person name="Papp T."/>
            <person name="Martin F.M."/>
            <person name="Miettinen O."/>
            <person name="Hibbett D.S."/>
            <person name="Nagy L.G."/>
        </authorList>
    </citation>
    <scope>NUCLEOTIDE SEQUENCE [LARGE SCALE GENOMIC DNA]</scope>
    <source>
        <strain evidence="2 3">FP101781</strain>
    </source>
</reference>
<feature type="region of interest" description="Disordered" evidence="1">
    <location>
        <begin position="62"/>
        <end position="86"/>
    </location>
</feature>
<dbReference type="EMBL" id="QPFP01000004">
    <property type="protein sequence ID" value="TEB37466.1"/>
    <property type="molecule type" value="Genomic_DNA"/>
</dbReference>
<dbReference type="OrthoDB" id="3266879at2759"/>
<feature type="region of interest" description="Disordered" evidence="1">
    <location>
        <begin position="1"/>
        <end position="24"/>
    </location>
</feature>